<evidence type="ECO:0000313" key="2">
    <source>
        <dbReference type="Proteomes" id="UP000609323"/>
    </source>
</evidence>
<evidence type="ECO:0000313" key="1">
    <source>
        <dbReference type="EMBL" id="GGA19423.1"/>
    </source>
</evidence>
<dbReference type="Proteomes" id="UP000609323">
    <property type="component" value="Unassembled WGS sequence"/>
</dbReference>
<organism evidence="1 2">
    <name type="scientific">Paenibacillus physcomitrellae</name>
    <dbReference type="NCBI Taxonomy" id="1619311"/>
    <lineage>
        <taxon>Bacteria</taxon>
        <taxon>Bacillati</taxon>
        <taxon>Bacillota</taxon>
        <taxon>Bacilli</taxon>
        <taxon>Bacillales</taxon>
        <taxon>Paenibacillaceae</taxon>
        <taxon>Paenibacillus</taxon>
    </lineage>
</organism>
<dbReference type="RefSeq" id="WP_157739444.1">
    <property type="nucleotide sequence ID" value="NZ_BMHF01000001.1"/>
</dbReference>
<name>A0ABQ1FLV1_9BACL</name>
<gene>
    <name evidence="1" type="ORF">GCM10010917_00060</name>
</gene>
<keyword evidence="2" id="KW-1185">Reference proteome</keyword>
<accession>A0ABQ1FLV1</accession>
<reference evidence="2" key="1">
    <citation type="journal article" date="2019" name="Int. J. Syst. Evol. Microbiol.">
        <title>The Global Catalogue of Microorganisms (GCM) 10K type strain sequencing project: providing services to taxonomists for standard genome sequencing and annotation.</title>
        <authorList>
            <consortium name="The Broad Institute Genomics Platform"/>
            <consortium name="The Broad Institute Genome Sequencing Center for Infectious Disease"/>
            <person name="Wu L."/>
            <person name="Ma J."/>
        </authorList>
    </citation>
    <scope>NUCLEOTIDE SEQUENCE [LARGE SCALE GENOMIC DNA]</scope>
    <source>
        <strain evidence="2">CGMCC 1.15044</strain>
    </source>
</reference>
<proteinExistence type="predicted"/>
<protein>
    <submittedName>
        <fullName evidence="1">Uncharacterized protein</fullName>
    </submittedName>
</protein>
<dbReference type="EMBL" id="BMHF01000001">
    <property type="protein sequence ID" value="GGA19423.1"/>
    <property type="molecule type" value="Genomic_DNA"/>
</dbReference>
<sequence length="66" mass="7903">MDSKNNYIIEVKNPYDKDAEPFNITVDDERVWNLIQEDRIYLLTYEYKDINKKVELVSIKSSSETK</sequence>
<comment type="caution">
    <text evidence="1">The sequence shown here is derived from an EMBL/GenBank/DDBJ whole genome shotgun (WGS) entry which is preliminary data.</text>
</comment>